<comment type="caution">
    <text evidence="7">The sequence shown here is derived from an EMBL/GenBank/DDBJ whole genome shotgun (WGS) entry which is preliminary data.</text>
</comment>
<dbReference type="InterPro" id="IPR012337">
    <property type="entry name" value="RNaseH-like_sf"/>
</dbReference>
<dbReference type="EMBL" id="LCOQ01000015">
    <property type="protein sequence ID" value="KKU80617.1"/>
    <property type="molecule type" value="Genomic_DNA"/>
</dbReference>
<dbReference type="GO" id="GO:0016788">
    <property type="term" value="F:hydrolase activity, acting on ester bonds"/>
    <property type="evidence" value="ECO:0007669"/>
    <property type="project" value="UniProtKB-UniRule"/>
</dbReference>
<keyword evidence="4 5" id="KW-0378">Hydrolase</keyword>
<comment type="subcellular location">
    <subcellularLocation>
        <location evidence="5">Cytoplasm</location>
    </subcellularLocation>
</comment>
<sequence length="131" mass="14620">MHSKYLSFDIGLKHTGVATNSGGLAYPLTTLETVSYDTQLKEISLLINQQQPQLVLFGLPSRGVARERVEQLISDLKQHYNQPIITQDETLSTMRAQALMRQANAGPKKRRIREHSVVASSLLQDYLDGLG</sequence>
<dbReference type="NCBIfam" id="TIGR00250">
    <property type="entry name" value="RNAse_H_YqgF"/>
    <property type="match status" value="1"/>
</dbReference>
<evidence type="ECO:0000256" key="4">
    <source>
        <dbReference type="ARBA" id="ARBA00022801"/>
    </source>
</evidence>
<dbReference type="GO" id="GO:0000967">
    <property type="term" value="P:rRNA 5'-end processing"/>
    <property type="evidence" value="ECO:0007669"/>
    <property type="project" value="UniProtKB-UniRule"/>
</dbReference>
<dbReference type="SMART" id="SM00732">
    <property type="entry name" value="YqgFc"/>
    <property type="match status" value="1"/>
</dbReference>
<evidence type="ECO:0000256" key="3">
    <source>
        <dbReference type="ARBA" id="ARBA00022722"/>
    </source>
</evidence>
<protein>
    <recommendedName>
        <fullName evidence="5">Putative pre-16S rRNA nuclease</fullName>
        <ecNumber evidence="5">3.1.-.-</ecNumber>
    </recommendedName>
</protein>
<keyword evidence="1 5" id="KW-0963">Cytoplasm</keyword>
<dbReference type="Pfam" id="PF03652">
    <property type="entry name" value="RuvX"/>
    <property type="match status" value="1"/>
</dbReference>
<keyword evidence="2 5" id="KW-0690">Ribosome biogenesis</keyword>
<evidence type="ECO:0000313" key="7">
    <source>
        <dbReference type="EMBL" id="KKU80617.1"/>
    </source>
</evidence>
<evidence type="ECO:0000256" key="5">
    <source>
        <dbReference type="HAMAP-Rule" id="MF_00651"/>
    </source>
</evidence>
<dbReference type="AlphaFoldDB" id="A0A0G1TFP7"/>
<feature type="domain" description="YqgF/RNase H-like" evidence="6">
    <location>
        <begin position="3"/>
        <end position="96"/>
    </location>
</feature>
<evidence type="ECO:0000313" key="8">
    <source>
        <dbReference type="Proteomes" id="UP000034212"/>
    </source>
</evidence>
<dbReference type="InterPro" id="IPR037027">
    <property type="entry name" value="YqgF/RNaseH-like_dom_sf"/>
</dbReference>
<accession>A0A0G1TFP7</accession>
<dbReference type="InterPro" id="IPR005227">
    <property type="entry name" value="YqgF"/>
</dbReference>
<comment type="function">
    <text evidence="5">Could be a nuclease involved in processing of the 5'-end of pre-16S rRNA.</text>
</comment>
<organism evidence="7 8">
    <name type="scientific">Candidatus Gottesmanbacteria bacterium GW2011_GWA1_47_8</name>
    <dbReference type="NCBI Taxonomy" id="1618438"/>
    <lineage>
        <taxon>Bacteria</taxon>
        <taxon>Candidatus Gottesmaniibacteriota</taxon>
    </lineage>
</organism>
<name>A0A0G1TFP7_9BACT</name>
<dbReference type="Gene3D" id="3.30.420.140">
    <property type="entry name" value="YqgF/RNase H-like domain"/>
    <property type="match status" value="1"/>
</dbReference>
<dbReference type="HAMAP" id="MF_00651">
    <property type="entry name" value="Nuclease_YqgF"/>
    <property type="match status" value="1"/>
</dbReference>
<dbReference type="InterPro" id="IPR006641">
    <property type="entry name" value="YqgF/RNaseH-like_dom"/>
</dbReference>
<comment type="similarity">
    <text evidence="5">Belongs to the YqgF HJR family.</text>
</comment>
<dbReference type="GO" id="GO:0005829">
    <property type="term" value="C:cytosol"/>
    <property type="evidence" value="ECO:0007669"/>
    <property type="project" value="TreeGrafter"/>
</dbReference>
<dbReference type="PANTHER" id="PTHR33317:SF4">
    <property type="entry name" value="POLYNUCLEOTIDYL TRANSFERASE, RIBONUCLEASE H-LIKE SUPERFAMILY PROTEIN"/>
    <property type="match status" value="1"/>
</dbReference>
<reference evidence="7 8" key="1">
    <citation type="journal article" date="2015" name="Nature">
        <title>rRNA introns, odd ribosomes, and small enigmatic genomes across a large radiation of phyla.</title>
        <authorList>
            <person name="Brown C.T."/>
            <person name="Hug L.A."/>
            <person name="Thomas B.C."/>
            <person name="Sharon I."/>
            <person name="Castelle C.J."/>
            <person name="Singh A."/>
            <person name="Wilkins M.J."/>
            <person name="Williams K.H."/>
            <person name="Banfield J.F."/>
        </authorList>
    </citation>
    <scope>NUCLEOTIDE SEQUENCE [LARGE SCALE GENOMIC DNA]</scope>
</reference>
<dbReference type="EC" id="3.1.-.-" evidence="5"/>
<evidence type="ECO:0000256" key="2">
    <source>
        <dbReference type="ARBA" id="ARBA00022517"/>
    </source>
</evidence>
<dbReference type="PANTHER" id="PTHR33317">
    <property type="entry name" value="POLYNUCLEOTIDYL TRANSFERASE, RIBONUCLEASE H-LIKE SUPERFAMILY PROTEIN"/>
    <property type="match status" value="1"/>
</dbReference>
<dbReference type="SUPFAM" id="SSF53098">
    <property type="entry name" value="Ribonuclease H-like"/>
    <property type="match status" value="1"/>
</dbReference>
<keyword evidence="3 5" id="KW-0540">Nuclease</keyword>
<proteinExistence type="inferred from homology"/>
<dbReference type="Proteomes" id="UP000034212">
    <property type="component" value="Unassembled WGS sequence"/>
</dbReference>
<dbReference type="GO" id="GO:0004518">
    <property type="term" value="F:nuclease activity"/>
    <property type="evidence" value="ECO:0007669"/>
    <property type="project" value="UniProtKB-KW"/>
</dbReference>
<dbReference type="CDD" id="cd16964">
    <property type="entry name" value="YqgF"/>
    <property type="match status" value="1"/>
</dbReference>
<evidence type="ECO:0000259" key="6">
    <source>
        <dbReference type="SMART" id="SM00732"/>
    </source>
</evidence>
<gene>
    <name evidence="7" type="ORF">UY08_C0015G0009</name>
</gene>
<evidence type="ECO:0000256" key="1">
    <source>
        <dbReference type="ARBA" id="ARBA00022490"/>
    </source>
</evidence>